<dbReference type="Proteomes" id="UP000095280">
    <property type="component" value="Unplaced"/>
</dbReference>
<dbReference type="AlphaFoldDB" id="A0A1I8GYK8"/>
<dbReference type="PANTHER" id="PTHR21432:SF20">
    <property type="entry name" value="ACETYL-COA HYDROLASE"/>
    <property type="match status" value="1"/>
</dbReference>
<organism evidence="3 4">
    <name type="scientific">Macrostomum lignano</name>
    <dbReference type="NCBI Taxonomy" id="282301"/>
    <lineage>
        <taxon>Eukaryota</taxon>
        <taxon>Metazoa</taxon>
        <taxon>Spiralia</taxon>
        <taxon>Lophotrochozoa</taxon>
        <taxon>Platyhelminthes</taxon>
        <taxon>Rhabditophora</taxon>
        <taxon>Macrostomorpha</taxon>
        <taxon>Macrostomida</taxon>
        <taxon>Macrostomidae</taxon>
        <taxon>Macrostomum</taxon>
    </lineage>
</organism>
<keyword evidence="3" id="KW-1185">Reference proteome</keyword>
<protein>
    <submittedName>
        <fullName evidence="4">Acetyl-CoA hydrolase</fullName>
    </submittedName>
</protein>
<dbReference type="Gene3D" id="3.30.750.70">
    <property type="entry name" value="4-hydroxybutyrate coenzyme like domains"/>
    <property type="match status" value="1"/>
</dbReference>
<evidence type="ECO:0000256" key="1">
    <source>
        <dbReference type="ARBA" id="ARBA00009632"/>
    </source>
</evidence>
<dbReference type="OrthoDB" id="10250396at2759"/>
<dbReference type="InterPro" id="IPR037171">
    <property type="entry name" value="NagB/RpiA_transferase-like"/>
</dbReference>
<dbReference type="GO" id="GO:0008775">
    <property type="term" value="F:acetate CoA-transferase activity"/>
    <property type="evidence" value="ECO:0007669"/>
    <property type="project" value="InterPro"/>
</dbReference>
<dbReference type="GO" id="GO:0006083">
    <property type="term" value="P:acetate metabolic process"/>
    <property type="evidence" value="ECO:0007669"/>
    <property type="project" value="InterPro"/>
</dbReference>
<name>A0A1I8GYK8_9PLAT</name>
<dbReference type="WBParaSite" id="maker-uti_cns_0003614-snap-gene-0.18-mRNA-1">
    <property type="protein sequence ID" value="maker-uti_cns_0003614-snap-gene-0.18-mRNA-1"/>
    <property type="gene ID" value="maker-uti_cns_0003614-snap-gene-0.18"/>
</dbReference>
<evidence type="ECO:0000256" key="2">
    <source>
        <dbReference type="ARBA" id="ARBA00022679"/>
    </source>
</evidence>
<keyword evidence="2" id="KW-0808">Transferase</keyword>
<dbReference type="PANTHER" id="PTHR21432">
    <property type="entry name" value="ACETYL-COA HYDROLASE-RELATED"/>
    <property type="match status" value="1"/>
</dbReference>
<reference evidence="4" key="1">
    <citation type="submission" date="2016-11" db="UniProtKB">
        <authorList>
            <consortium name="WormBaseParasite"/>
        </authorList>
    </citation>
    <scope>IDENTIFICATION</scope>
</reference>
<dbReference type="InterPro" id="IPR046433">
    <property type="entry name" value="ActCoA_hydro"/>
</dbReference>
<dbReference type="GO" id="GO:0005739">
    <property type="term" value="C:mitochondrion"/>
    <property type="evidence" value="ECO:0007669"/>
    <property type="project" value="TreeGrafter"/>
</dbReference>
<dbReference type="Gene3D" id="3.40.1080.10">
    <property type="entry name" value="Glutaconate Coenzyme A-transferase"/>
    <property type="match status" value="1"/>
</dbReference>
<sequence length="477" mass="52471">MLSATCRAVRPSSIAACRLAVVKRAYYLSGEIHHEPFHPIPGRNPEWLNGQQAFERHLDSAQHIFIHGGAATPNHLIDNMVNVAQEKKLKDIKLMHIHTEGPAKYNEPEYEGIFRSNSFFTSSNCRKAIQDGRADFTPIFLSEIPLLFRRNYIKLDMALIMVTPPDRHGFCSLGPSVDCTRAAIQNARVIIAQVNPKSPRTRGDAYIHSSHVDCFVHMPENLQEMPARSMDEAEVAIGKQIAQNLVENGATLQMGIGSIPDAVLAELGSHKDLGVHSEMFSDGIVDLTQTGAITNARKKIKPGKIVSGFVIGSNKVFNFINDNPFVELCDIQFTNRTAIICQNPQVTAINSCIEVDLTGQVVSDSIGPRIYSGVGGQIDFIRGAALGTDGRGKPIIALQSATKKGTSKITPFIKEGAGVVTTRAHVHYIVTEHGIAQLWGKNLRQRAYHLIQIAHPDHRKSLEEAAFKRLKCMPSPD</sequence>
<dbReference type="SUPFAM" id="SSF100950">
    <property type="entry name" value="NagB/RpiA/CoA transferase-like"/>
    <property type="match status" value="2"/>
</dbReference>
<comment type="similarity">
    <text evidence="1">Belongs to the acetyl-CoA hydrolase/transferase family.</text>
</comment>
<dbReference type="InterPro" id="IPR026888">
    <property type="entry name" value="AcetylCoA_hyd_C"/>
</dbReference>
<dbReference type="Gene3D" id="3.40.1080.20">
    <property type="entry name" value="Acetyl-CoA hydrolase/transferase C-terminal domain"/>
    <property type="match status" value="1"/>
</dbReference>
<dbReference type="InterPro" id="IPR038460">
    <property type="entry name" value="AcetylCoA_hyd_C_sf"/>
</dbReference>
<dbReference type="InterPro" id="IPR003702">
    <property type="entry name" value="ActCoA_hydro_N"/>
</dbReference>
<dbReference type="STRING" id="282301.A0A1I8GYK8"/>
<dbReference type="Pfam" id="PF13336">
    <property type="entry name" value="AcetylCoA_hyd_C"/>
    <property type="match status" value="1"/>
</dbReference>
<proteinExistence type="inferred from homology"/>
<evidence type="ECO:0000313" key="4">
    <source>
        <dbReference type="WBParaSite" id="maker-uti_cns_0003614-snap-gene-0.18-mRNA-1"/>
    </source>
</evidence>
<evidence type="ECO:0000313" key="3">
    <source>
        <dbReference type="Proteomes" id="UP000095280"/>
    </source>
</evidence>
<accession>A0A1I8GYK8</accession>
<dbReference type="Pfam" id="PF02550">
    <property type="entry name" value="AcetylCoA_hydro"/>
    <property type="match status" value="1"/>
</dbReference>